<dbReference type="PANTHER" id="PTHR34297:SF2">
    <property type="entry name" value="ASP23_GLS24 FAMILY ENVELOPE STRESS RESPONSE PROTEIN"/>
    <property type="match status" value="1"/>
</dbReference>
<comment type="similarity">
    <text evidence="1">Belongs to the asp23 family.</text>
</comment>
<evidence type="ECO:0008006" key="3">
    <source>
        <dbReference type="Google" id="ProtNLM"/>
    </source>
</evidence>
<reference evidence="2" key="1">
    <citation type="submission" date="2016-04" db="EMBL/GenBank/DDBJ databases">
        <authorList>
            <person name="Evans L.H."/>
            <person name="Alamgir A."/>
            <person name="Owens N."/>
            <person name="Weber N.D."/>
            <person name="Virtaneva K."/>
            <person name="Barbian K."/>
            <person name="Babar A."/>
            <person name="Rosenke K."/>
        </authorList>
    </citation>
    <scope>NUCLEOTIDE SEQUENCE</scope>
    <source>
        <strain evidence="2">86</strain>
    </source>
</reference>
<dbReference type="AlphaFoldDB" id="A0A212KJ10"/>
<dbReference type="Pfam" id="PF03780">
    <property type="entry name" value="Asp23"/>
    <property type="match status" value="1"/>
</dbReference>
<dbReference type="EMBL" id="FLUN01000001">
    <property type="protein sequence ID" value="SBW11555.1"/>
    <property type="molecule type" value="Genomic_DNA"/>
</dbReference>
<dbReference type="InterPro" id="IPR005531">
    <property type="entry name" value="Asp23"/>
</dbReference>
<gene>
    <name evidence="2" type="ORF">KL86CLO1_13313</name>
</gene>
<evidence type="ECO:0000313" key="2">
    <source>
        <dbReference type="EMBL" id="SBW11555.1"/>
    </source>
</evidence>
<dbReference type="PANTHER" id="PTHR34297">
    <property type="entry name" value="HYPOTHETICAL CYTOSOLIC PROTEIN-RELATED"/>
    <property type="match status" value="1"/>
</dbReference>
<proteinExistence type="inferred from homology"/>
<protein>
    <recommendedName>
        <fullName evidence="3">Asp23/Gls24 family envelope stress response protein</fullName>
    </recommendedName>
</protein>
<accession>A0A212KJ10</accession>
<sequence length="116" mass="12614">MKLRTEKGEIRISSDVFSNITGGAATNCYGVKGMAVRSATDGLVHLLRRESMAKGVKVAYHEDNSVSIELHIIVDNGVNLTAISRAIMERVKYDVSRTTGVEVRSVDVFIDSMVVG</sequence>
<organism evidence="2">
    <name type="scientific">uncultured Eubacteriales bacterium</name>
    <dbReference type="NCBI Taxonomy" id="172733"/>
    <lineage>
        <taxon>Bacteria</taxon>
        <taxon>Bacillati</taxon>
        <taxon>Bacillota</taxon>
        <taxon>Clostridia</taxon>
        <taxon>Eubacteriales</taxon>
        <taxon>environmental samples</taxon>
    </lineage>
</organism>
<name>A0A212KJ10_9FIRM</name>
<evidence type="ECO:0000256" key="1">
    <source>
        <dbReference type="ARBA" id="ARBA00005721"/>
    </source>
</evidence>